<dbReference type="RefSeq" id="WP_090271775.1">
    <property type="nucleotide sequence ID" value="NZ_LT629748.1"/>
</dbReference>
<dbReference type="FunFam" id="3.40.1280.10:FF:000001">
    <property type="entry name" value="tRNA (guanine-N(1)-)-methyltransferase"/>
    <property type="match status" value="1"/>
</dbReference>
<feature type="domain" description="tRNA methyltransferase TRMD/TRM10-type" evidence="18">
    <location>
        <begin position="1"/>
        <end position="225"/>
    </location>
</feature>
<evidence type="ECO:0000256" key="15">
    <source>
        <dbReference type="HAMAP-Rule" id="MF_00605"/>
    </source>
</evidence>
<dbReference type="GO" id="GO:0052906">
    <property type="term" value="F:tRNA (guanine(37)-N1)-methyltransferase activity"/>
    <property type="evidence" value="ECO:0007669"/>
    <property type="project" value="UniProtKB-UniRule"/>
</dbReference>
<name>A0A1H1LTF5_9GAMM</name>
<evidence type="ECO:0000313" key="20">
    <source>
        <dbReference type="Proteomes" id="UP000243426"/>
    </source>
</evidence>
<keyword evidence="11 15" id="KW-0819">tRNA processing</keyword>
<evidence type="ECO:0000259" key="18">
    <source>
        <dbReference type="Pfam" id="PF01746"/>
    </source>
</evidence>
<dbReference type="GO" id="GO:0005829">
    <property type="term" value="C:cytosol"/>
    <property type="evidence" value="ECO:0007669"/>
    <property type="project" value="TreeGrafter"/>
</dbReference>
<protein>
    <recommendedName>
        <fullName evidence="6 15">tRNA (guanine-N(1)-)-methyltransferase</fullName>
        <ecNumber evidence="5 15">2.1.1.228</ecNumber>
    </recommendedName>
    <alternativeName>
        <fullName evidence="12 15">M1G-methyltransferase</fullName>
    </alternativeName>
    <alternativeName>
        <fullName evidence="13 15">tRNA [GM37] methyltransferase</fullName>
    </alternativeName>
</protein>
<evidence type="ECO:0000256" key="7">
    <source>
        <dbReference type="ARBA" id="ARBA00022490"/>
    </source>
</evidence>
<evidence type="ECO:0000256" key="9">
    <source>
        <dbReference type="ARBA" id="ARBA00022679"/>
    </source>
</evidence>
<accession>A0A1H1LTF5</accession>
<dbReference type="AlphaFoldDB" id="A0A1H1LTF5"/>
<gene>
    <name evidence="15" type="primary">trmD</name>
    <name evidence="19" type="ORF">SAMN05216198_0370</name>
</gene>
<evidence type="ECO:0000256" key="6">
    <source>
        <dbReference type="ARBA" id="ARBA00014679"/>
    </source>
</evidence>
<dbReference type="FunFam" id="1.10.1270.20:FF:000001">
    <property type="entry name" value="tRNA (guanine-N(1)-)-methyltransferase"/>
    <property type="match status" value="1"/>
</dbReference>
<proteinExistence type="inferred from homology"/>
<evidence type="ECO:0000256" key="10">
    <source>
        <dbReference type="ARBA" id="ARBA00022691"/>
    </source>
</evidence>
<dbReference type="InterPro" id="IPR016009">
    <property type="entry name" value="tRNA_MeTrfase_TRMD/TRM10"/>
</dbReference>
<keyword evidence="20" id="KW-1185">Reference proteome</keyword>
<dbReference type="NCBIfam" id="TIGR00088">
    <property type="entry name" value="trmD"/>
    <property type="match status" value="1"/>
</dbReference>
<keyword evidence="8 15" id="KW-0489">Methyltransferase</keyword>
<feature type="binding site" evidence="15 16">
    <location>
        <begin position="133"/>
        <end position="138"/>
    </location>
    <ligand>
        <name>S-adenosyl-L-methionine</name>
        <dbReference type="ChEBI" id="CHEBI:59789"/>
    </ligand>
</feature>
<keyword evidence="10 15" id="KW-0949">S-adenosyl-L-methionine</keyword>
<dbReference type="PIRSF" id="PIRSF000386">
    <property type="entry name" value="tRNA_mtase"/>
    <property type="match status" value="1"/>
</dbReference>
<evidence type="ECO:0000256" key="5">
    <source>
        <dbReference type="ARBA" id="ARBA00012807"/>
    </source>
</evidence>
<dbReference type="InterPro" id="IPR023148">
    <property type="entry name" value="tRNA_m1G_MeTrfase_C_sf"/>
</dbReference>
<evidence type="ECO:0000256" key="2">
    <source>
        <dbReference type="ARBA" id="ARBA00004496"/>
    </source>
</evidence>
<sequence length="249" mass="28069">MWAGVVTLFPEMFTALTEHGVTGRAVKRGQLTVEFSNPREHAHDRHRTVDDRPFGGGPGMLMKVEPLLEAIEAIRQKAPSRPRVIYLSPQGKLLTQRRAEELAQLDSLVLLCGRYEGIDERIVETCVDEEISIGDYVLSGGELGAMVLLDAVSRLIPGVLGHADSAAEDSFSEGWLDCPHYTRPEEFAGQRVPEVLLSGNHALIRRWRLKQSLGRTWQRRPELLEELTLSKEQQKLLAEFIREQETDNH</sequence>
<dbReference type="Pfam" id="PF01746">
    <property type="entry name" value="tRNA_m1G_MT"/>
    <property type="match status" value="1"/>
</dbReference>
<evidence type="ECO:0000256" key="8">
    <source>
        <dbReference type="ARBA" id="ARBA00022603"/>
    </source>
</evidence>
<comment type="function">
    <text evidence="1 15 17">Specifically methylates guanosine-37 in various tRNAs.</text>
</comment>
<comment type="subcellular location">
    <subcellularLocation>
        <location evidence="2 15 17">Cytoplasm</location>
    </subcellularLocation>
</comment>
<organism evidence="19 20">
    <name type="scientific">Halopseudomonas litoralis</name>
    <dbReference type="NCBI Taxonomy" id="797277"/>
    <lineage>
        <taxon>Bacteria</taxon>
        <taxon>Pseudomonadati</taxon>
        <taxon>Pseudomonadota</taxon>
        <taxon>Gammaproteobacteria</taxon>
        <taxon>Pseudomonadales</taxon>
        <taxon>Pseudomonadaceae</taxon>
        <taxon>Halopseudomonas</taxon>
    </lineage>
</organism>
<dbReference type="OrthoDB" id="9807416at2"/>
<comment type="similarity">
    <text evidence="3 15 17">Belongs to the RNA methyltransferase TrmD family.</text>
</comment>
<dbReference type="EMBL" id="LT629748">
    <property type="protein sequence ID" value="SDR77285.1"/>
    <property type="molecule type" value="Genomic_DNA"/>
</dbReference>
<keyword evidence="9 15" id="KW-0808">Transferase</keyword>
<dbReference type="PANTHER" id="PTHR46417">
    <property type="entry name" value="TRNA (GUANINE-N(1)-)-METHYLTRANSFERASE"/>
    <property type="match status" value="1"/>
</dbReference>
<comment type="catalytic activity">
    <reaction evidence="14 15 17">
        <text>guanosine(37) in tRNA + S-adenosyl-L-methionine = N(1)-methylguanosine(37) in tRNA + S-adenosyl-L-homocysteine + H(+)</text>
        <dbReference type="Rhea" id="RHEA:36899"/>
        <dbReference type="Rhea" id="RHEA-COMP:10145"/>
        <dbReference type="Rhea" id="RHEA-COMP:10147"/>
        <dbReference type="ChEBI" id="CHEBI:15378"/>
        <dbReference type="ChEBI" id="CHEBI:57856"/>
        <dbReference type="ChEBI" id="CHEBI:59789"/>
        <dbReference type="ChEBI" id="CHEBI:73542"/>
        <dbReference type="ChEBI" id="CHEBI:74269"/>
        <dbReference type="EC" id="2.1.1.228"/>
    </reaction>
</comment>
<dbReference type="Gene3D" id="3.40.1280.10">
    <property type="match status" value="1"/>
</dbReference>
<dbReference type="InterPro" id="IPR029026">
    <property type="entry name" value="tRNA_m1G_MTases_N"/>
</dbReference>
<dbReference type="NCBIfam" id="NF000648">
    <property type="entry name" value="PRK00026.1"/>
    <property type="match status" value="1"/>
</dbReference>
<evidence type="ECO:0000256" key="17">
    <source>
        <dbReference type="RuleBase" id="RU003464"/>
    </source>
</evidence>
<dbReference type="SUPFAM" id="SSF75217">
    <property type="entry name" value="alpha/beta knot"/>
    <property type="match status" value="1"/>
</dbReference>
<reference evidence="20" key="1">
    <citation type="submission" date="2016-10" db="EMBL/GenBank/DDBJ databases">
        <authorList>
            <person name="Varghese N."/>
            <person name="Submissions S."/>
        </authorList>
    </citation>
    <scope>NUCLEOTIDE SEQUENCE [LARGE SCALE GENOMIC DNA]</scope>
    <source>
        <strain evidence="20">2SM5</strain>
    </source>
</reference>
<evidence type="ECO:0000313" key="19">
    <source>
        <dbReference type="EMBL" id="SDR77285.1"/>
    </source>
</evidence>
<evidence type="ECO:0000256" key="12">
    <source>
        <dbReference type="ARBA" id="ARBA00029736"/>
    </source>
</evidence>
<dbReference type="Gene3D" id="1.10.1270.20">
    <property type="entry name" value="tRNA(m1g37)methyltransferase, domain 2"/>
    <property type="match status" value="1"/>
</dbReference>
<keyword evidence="7 15" id="KW-0963">Cytoplasm</keyword>
<evidence type="ECO:0000256" key="4">
    <source>
        <dbReference type="ARBA" id="ARBA00011738"/>
    </source>
</evidence>
<dbReference type="InterPro" id="IPR002649">
    <property type="entry name" value="tRNA_m1G_MeTrfase_TrmD"/>
</dbReference>
<dbReference type="GO" id="GO:0002939">
    <property type="term" value="P:tRNA N1-guanine methylation"/>
    <property type="evidence" value="ECO:0007669"/>
    <property type="project" value="TreeGrafter"/>
</dbReference>
<evidence type="ECO:0000256" key="3">
    <source>
        <dbReference type="ARBA" id="ARBA00007630"/>
    </source>
</evidence>
<dbReference type="CDD" id="cd18080">
    <property type="entry name" value="TrmD-like"/>
    <property type="match status" value="1"/>
</dbReference>
<evidence type="ECO:0000256" key="16">
    <source>
        <dbReference type="PIRSR" id="PIRSR000386-1"/>
    </source>
</evidence>
<evidence type="ECO:0000256" key="13">
    <source>
        <dbReference type="ARBA" id="ARBA00033392"/>
    </source>
</evidence>
<evidence type="ECO:0000256" key="11">
    <source>
        <dbReference type="ARBA" id="ARBA00022694"/>
    </source>
</evidence>
<dbReference type="EC" id="2.1.1.228" evidence="5 15"/>
<evidence type="ECO:0000256" key="14">
    <source>
        <dbReference type="ARBA" id="ARBA00047783"/>
    </source>
</evidence>
<evidence type="ECO:0000256" key="1">
    <source>
        <dbReference type="ARBA" id="ARBA00002634"/>
    </source>
</evidence>
<comment type="subunit">
    <text evidence="4 15 17">Homodimer.</text>
</comment>
<dbReference type="STRING" id="797277.SAMN05216198_0370"/>
<feature type="binding site" evidence="15 16">
    <location>
        <position position="113"/>
    </location>
    <ligand>
        <name>S-adenosyl-L-methionine</name>
        <dbReference type="ChEBI" id="CHEBI:59789"/>
    </ligand>
</feature>
<dbReference type="Proteomes" id="UP000243426">
    <property type="component" value="Chromosome I"/>
</dbReference>
<dbReference type="PANTHER" id="PTHR46417:SF1">
    <property type="entry name" value="TRNA (GUANINE-N(1)-)-METHYLTRANSFERASE"/>
    <property type="match status" value="1"/>
</dbReference>
<dbReference type="HAMAP" id="MF_00605">
    <property type="entry name" value="TrmD"/>
    <property type="match status" value="1"/>
</dbReference>
<dbReference type="InterPro" id="IPR029028">
    <property type="entry name" value="Alpha/beta_knot_MTases"/>
</dbReference>